<name>A0A6A5KFN8_9PLEO</name>
<dbReference type="EMBL" id="ML975301">
    <property type="protein sequence ID" value="KAF1834466.1"/>
    <property type="molecule type" value="Genomic_DNA"/>
</dbReference>
<protein>
    <submittedName>
        <fullName evidence="2">Uncharacterized protein</fullName>
    </submittedName>
</protein>
<dbReference type="OrthoDB" id="3878372at2759"/>
<accession>A0A6A5KFN8</accession>
<feature type="chain" id="PRO_5025525234" evidence="1">
    <location>
        <begin position="25"/>
        <end position="221"/>
    </location>
</feature>
<sequence>MHLFQAASRAVTLALVSFPLQVHAQNLTVRFFQNSPDSCNYNESSRALTFTASSIPIDGVCLSLEKLFGGNTTRGFVNHTDLRIDPQSGDIGLHWQVENADMYDSQANYSSVLYRQYFANPPSDDLEPGNQAYRALTLYPHEDCMDVGPQGRGWYGFSCWSEDEGSCGTAPWNILSIGVQEKRSWDQCWVFALYGAAGRGYSSSQAMIGAFLSASLAIWLA</sequence>
<keyword evidence="3" id="KW-1185">Reference proteome</keyword>
<reference evidence="2" key="1">
    <citation type="submission" date="2020-01" db="EMBL/GenBank/DDBJ databases">
        <authorList>
            <consortium name="DOE Joint Genome Institute"/>
            <person name="Haridas S."/>
            <person name="Albert R."/>
            <person name="Binder M."/>
            <person name="Bloem J."/>
            <person name="Labutti K."/>
            <person name="Salamov A."/>
            <person name="Andreopoulos B."/>
            <person name="Baker S.E."/>
            <person name="Barry K."/>
            <person name="Bills G."/>
            <person name="Bluhm B.H."/>
            <person name="Cannon C."/>
            <person name="Castanera R."/>
            <person name="Culley D.E."/>
            <person name="Daum C."/>
            <person name="Ezra D."/>
            <person name="Gonzalez J.B."/>
            <person name="Henrissat B."/>
            <person name="Kuo A."/>
            <person name="Liang C."/>
            <person name="Lipzen A."/>
            <person name="Lutzoni F."/>
            <person name="Magnuson J."/>
            <person name="Mondo S."/>
            <person name="Nolan M."/>
            <person name="Ohm R."/>
            <person name="Pangilinan J."/>
            <person name="Park H.-J."/>
            <person name="Ramirez L."/>
            <person name="Alfaro M."/>
            <person name="Sun H."/>
            <person name="Tritt A."/>
            <person name="Yoshinaga Y."/>
            <person name="Zwiers L.-H."/>
            <person name="Turgeon B.G."/>
            <person name="Goodwin S.B."/>
            <person name="Spatafora J.W."/>
            <person name="Crous P.W."/>
            <person name="Grigoriev I.V."/>
        </authorList>
    </citation>
    <scope>NUCLEOTIDE SEQUENCE</scope>
    <source>
        <strain evidence="2">P77</strain>
    </source>
</reference>
<proteinExistence type="predicted"/>
<keyword evidence="1" id="KW-0732">Signal</keyword>
<feature type="signal peptide" evidence="1">
    <location>
        <begin position="1"/>
        <end position="24"/>
    </location>
</feature>
<evidence type="ECO:0000256" key="1">
    <source>
        <dbReference type="SAM" id="SignalP"/>
    </source>
</evidence>
<evidence type="ECO:0000313" key="3">
    <source>
        <dbReference type="Proteomes" id="UP000800040"/>
    </source>
</evidence>
<evidence type="ECO:0000313" key="2">
    <source>
        <dbReference type="EMBL" id="KAF1834466.1"/>
    </source>
</evidence>
<dbReference type="Proteomes" id="UP000800040">
    <property type="component" value="Unassembled WGS sequence"/>
</dbReference>
<gene>
    <name evidence="2" type="ORF">BDW02DRAFT_621389</name>
</gene>
<dbReference type="AlphaFoldDB" id="A0A6A5KFN8"/>
<organism evidence="2 3">
    <name type="scientific">Decorospora gaudefroyi</name>
    <dbReference type="NCBI Taxonomy" id="184978"/>
    <lineage>
        <taxon>Eukaryota</taxon>
        <taxon>Fungi</taxon>
        <taxon>Dikarya</taxon>
        <taxon>Ascomycota</taxon>
        <taxon>Pezizomycotina</taxon>
        <taxon>Dothideomycetes</taxon>
        <taxon>Pleosporomycetidae</taxon>
        <taxon>Pleosporales</taxon>
        <taxon>Pleosporineae</taxon>
        <taxon>Pleosporaceae</taxon>
        <taxon>Decorospora</taxon>
    </lineage>
</organism>